<feature type="domain" description="Aminotransferase class I/classII large" evidence="3">
    <location>
        <begin position="51"/>
        <end position="426"/>
    </location>
</feature>
<gene>
    <name evidence="4" type="ORF">SK128_022016</name>
</gene>
<keyword evidence="2" id="KW-0663">Pyridoxal phosphate</keyword>
<evidence type="ECO:0000256" key="2">
    <source>
        <dbReference type="ARBA" id="ARBA00022898"/>
    </source>
</evidence>
<dbReference type="InterPro" id="IPR004838">
    <property type="entry name" value="NHTrfase_class1_PyrdxlP-BS"/>
</dbReference>
<dbReference type="Gene3D" id="3.40.640.10">
    <property type="entry name" value="Type I PLP-dependent aspartate aminotransferase-like (Major domain)"/>
    <property type="match status" value="1"/>
</dbReference>
<dbReference type="GO" id="GO:0008483">
    <property type="term" value="F:transaminase activity"/>
    <property type="evidence" value="ECO:0007669"/>
    <property type="project" value="TreeGrafter"/>
</dbReference>
<comment type="caution">
    <text evidence="4">The sequence shown here is derived from an EMBL/GenBank/DDBJ whole genome shotgun (WGS) entry which is preliminary data.</text>
</comment>
<dbReference type="PROSITE" id="PS00105">
    <property type="entry name" value="AA_TRANSFER_CLASS_1"/>
    <property type="match status" value="1"/>
</dbReference>
<dbReference type="CDD" id="cd00609">
    <property type="entry name" value="AAT_like"/>
    <property type="match status" value="1"/>
</dbReference>
<dbReference type="InterPro" id="IPR050478">
    <property type="entry name" value="Ethylene_sulfur-biosynth"/>
</dbReference>
<dbReference type="Gene3D" id="3.90.1150.10">
    <property type="entry name" value="Aspartate Aminotransferase, domain 1"/>
    <property type="match status" value="1"/>
</dbReference>
<protein>
    <recommendedName>
        <fullName evidence="3">Aminotransferase class I/classII large domain-containing protein</fullName>
    </recommendedName>
</protein>
<dbReference type="InterPro" id="IPR015421">
    <property type="entry name" value="PyrdxlP-dep_Trfase_major"/>
</dbReference>
<dbReference type="InterPro" id="IPR004839">
    <property type="entry name" value="Aminotransferase_I/II_large"/>
</dbReference>
<evidence type="ECO:0000259" key="3">
    <source>
        <dbReference type="Pfam" id="PF00155"/>
    </source>
</evidence>
<dbReference type="SUPFAM" id="SSF53383">
    <property type="entry name" value="PLP-dependent transferases"/>
    <property type="match status" value="1"/>
</dbReference>
<dbReference type="PRINTS" id="PR00753">
    <property type="entry name" value="ACCSYNTHASE"/>
</dbReference>
<name>A0AAN8X2B2_HALRR</name>
<dbReference type="Proteomes" id="UP001381693">
    <property type="component" value="Unassembled WGS sequence"/>
</dbReference>
<dbReference type="PANTHER" id="PTHR43795:SF39">
    <property type="entry name" value="AMINOTRANSFERASE CLASS I_CLASSII DOMAIN-CONTAINING PROTEIN"/>
    <property type="match status" value="1"/>
</dbReference>
<organism evidence="4 5">
    <name type="scientific">Halocaridina rubra</name>
    <name type="common">Hawaiian red shrimp</name>
    <dbReference type="NCBI Taxonomy" id="373956"/>
    <lineage>
        <taxon>Eukaryota</taxon>
        <taxon>Metazoa</taxon>
        <taxon>Ecdysozoa</taxon>
        <taxon>Arthropoda</taxon>
        <taxon>Crustacea</taxon>
        <taxon>Multicrustacea</taxon>
        <taxon>Malacostraca</taxon>
        <taxon>Eumalacostraca</taxon>
        <taxon>Eucarida</taxon>
        <taxon>Decapoda</taxon>
        <taxon>Pleocyemata</taxon>
        <taxon>Caridea</taxon>
        <taxon>Atyoidea</taxon>
        <taxon>Atyidae</taxon>
        <taxon>Halocaridina</taxon>
    </lineage>
</organism>
<evidence type="ECO:0000313" key="5">
    <source>
        <dbReference type="Proteomes" id="UP001381693"/>
    </source>
</evidence>
<reference evidence="4 5" key="1">
    <citation type="submission" date="2023-11" db="EMBL/GenBank/DDBJ databases">
        <title>Halocaridina rubra genome assembly.</title>
        <authorList>
            <person name="Smith C."/>
        </authorList>
    </citation>
    <scope>NUCLEOTIDE SEQUENCE [LARGE SCALE GENOMIC DNA]</scope>
    <source>
        <strain evidence="4">EP-1</strain>
        <tissue evidence="4">Whole</tissue>
    </source>
</reference>
<proteinExistence type="inferred from homology"/>
<dbReference type="InterPro" id="IPR015422">
    <property type="entry name" value="PyrdxlP-dep_Trfase_small"/>
</dbReference>
<dbReference type="InterPro" id="IPR015424">
    <property type="entry name" value="PyrdxlP-dep_Trfase"/>
</dbReference>
<evidence type="ECO:0000313" key="4">
    <source>
        <dbReference type="EMBL" id="KAK7070774.1"/>
    </source>
</evidence>
<dbReference type="AlphaFoldDB" id="A0AAN8X2B2"/>
<dbReference type="PANTHER" id="PTHR43795">
    <property type="entry name" value="BIFUNCTIONAL ASPARTATE AMINOTRANSFERASE AND GLUTAMATE/ASPARTATE-PREPHENATE AMINOTRANSFERASE-RELATED"/>
    <property type="match status" value="1"/>
</dbReference>
<keyword evidence="5" id="KW-1185">Reference proteome</keyword>
<dbReference type="EMBL" id="JAXCGZ010015240">
    <property type="protein sequence ID" value="KAK7070774.1"/>
    <property type="molecule type" value="Genomic_DNA"/>
</dbReference>
<accession>A0AAN8X2B2</accession>
<dbReference type="Pfam" id="PF00155">
    <property type="entry name" value="Aminotran_1_2"/>
    <property type="match status" value="1"/>
</dbReference>
<comment type="similarity">
    <text evidence="1">Belongs to the class-I pyridoxal-phosphate-dependent aminotransferase family.</text>
</comment>
<dbReference type="GO" id="GO:0006520">
    <property type="term" value="P:amino acid metabolic process"/>
    <property type="evidence" value="ECO:0007669"/>
    <property type="project" value="TreeGrafter"/>
</dbReference>
<evidence type="ECO:0000256" key="1">
    <source>
        <dbReference type="ARBA" id="ARBA00007441"/>
    </source>
</evidence>
<sequence>MATGSNGDIPPLSTVSTRARHTIQLKDFLTPYAVTSGMNPYHPKDNPKGYINMATAVNRLMEEELETRLRKADAMQYDRQFQHYYQLFGTFQFRMALADFLSRHLCPGRTLSTENIVVLNGVASCLDALGHAICDPGDVLLTPTPVYTRIFSDFCERALVDVQPIITTQEKNQENLSFTYQPRDIENRIQELKAEGKNVKGIILVHPQNPLGDFYSKSFLLDVLQVCARHKLHVIVDEIYALSIFRDEESFVSFLALEPISPEPEKIHFVWGMTKDFGLAGFRAGVIHSTNQEVVNCLKKLSTYQCTASIVHHACAALLNDKEWCDDFFLPTNRRKLRDSYEKARSFLEEMGIEVREAKSGFFVWINLQPFLNEVTKEEELALFEDFFKQRLFVVPGSILYCANPGWFRLIFCVHPQDLEAGLEKLRSVIEVRRK</sequence>
<dbReference type="GO" id="GO:0030170">
    <property type="term" value="F:pyridoxal phosphate binding"/>
    <property type="evidence" value="ECO:0007669"/>
    <property type="project" value="InterPro"/>
</dbReference>